<evidence type="ECO:0000256" key="1">
    <source>
        <dbReference type="ARBA" id="ARBA00004651"/>
    </source>
</evidence>
<dbReference type="GO" id="GO:0005886">
    <property type="term" value="C:plasma membrane"/>
    <property type="evidence" value="ECO:0007669"/>
    <property type="project" value="UniProtKB-SubCell"/>
</dbReference>
<dbReference type="InterPro" id="IPR011527">
    <property type="entry name" value="ABC1_TM_dom"/>
</dbReference>
<dbReference type="InterPro" id="IPR027417">
    <property type="entry name" value="P-loop_NTPase"/>
</dbReference>
<dbReference type="Gene3D" id="3.40.50.300">
    <property type="entry name" value="P-loop containing nucleotide triphosphate hydrolases"/>
    <property type="match status" value="1"/>
</dbReference>
<keyword evidence="6 8" id="KW-1133">Transmembrane helix</keyword>
<reference evidence="11 12" key="1">
    <citation type="submission" date="2018-07" db="EMBL/GenBank/DDBJ databases">
        <title>Genomic Encyclopedia of Type Strains, Phase IV (KMG-IV): sequencing the most valuable type-strain genomes for metagenomic binning, comparative biology and taxonomic classification.</title>
        <authorList>
            <person name="Goeker M."/>
        </authorList>
    </citation>
    <scope>NUCLEOTIDE SEQUENCE [LARGE SCALE GENOMIC DNA]</scope>
    <source>
        <strain evidence="11 12">DSM 25281</strain>
    </source>
</reference>
<dbReference type="Pfam" id="PF00664">
    <property type="entry name" value="ABC_membrane"/>
    <property type="match status" value="1"/>
</dbReference>
<dbReference type="FunFam" id="3.40.50.300:FF:000218">
    <property type="entry name" value="Multidrug ABC transporter ATP-binding protein"/>
    <property type="match status" value="1"/>
</dbReference>
<keyword evidence="7 8" id="KW-0472">Membrane</keyword>
<dbReference type="Gene3D" id="1.20.1560.10">
    <property type="entry name" value="ABC transporter type 1, transmembrane domain"/>
    <property type="match status" value="1"/>
</dbReference>
<feature type="transmembrane region" description="Helical" evidence="8">
    <location>
        <begin position="261"/>
        <end position="283"/>
    </location>
</feature>
<evidence type="ECO:0000256" key="6">
    <source>
        <dbReference type="ARBA" id="ARBA00022989"/>
    </source>
</evidence>
<dbReference type="InterPro" id="IPR017871">
    <property type="entry name" value="ABC_transporter-like_CS"/>
</dbReference>
<keyword evidence="4" id="KW-0547">Nucleotide-binding</keyword>
<dbReference type="PANTHER" id="PTHR43394:SF1">
    <property type="entry name" value="ATP-BINDING CASSETTE SUB-FAMILY B MEMBER 10, MITOCHONDRIAL"/>
    <property type="match status" value="1"/>
</dbReference>
<comment type="subcellular location">
    <subcellularLocation>
        <location evidence="1">Cell membrane</location>
        <topology evidence="1">Multi-pass membrane protein</topology>
    </subcellularLocation>
</comment>
<evidence type="ECO:0000256" key="7">
    <source>
        <dbReference type="ARBA" id="ARBA00023136"/>
    </source>
</evidence>
<evidence type="ECO:0000259" key="10">
    <source>
        <dbReference type="PROSITE" id="PS50929"/>
    </source>
</evidence>
<evidence type="ECO:0000256" key="5">
    <source>
        <dbReference type="ARBA" id="ARBA00022840"/>
    </source>
</evidence>
<dbReference type="Proteomes" id="UP000255326">
    <property type="component" value="Unassembled WGS sequence"/>
</dbReference>
<feature type="transmembrane region" description="Helical" evidence="8">
    <location>
        <begin position="178"/>
        <end position="200"/>
    </location>
</feature>
<organism evidence="11 12">
    <name type="scientific">Falsibacillus pallidus</name>
    <dbReference type="NCBI Taxonomy" id="493781"/>
    <lineage>
        <taxon>Bacteria</taxon>
        <taxon>Bacillati</taxon>
        <taxon>Bacillota</taxon>
        <taxon>Bacilli</taxon>
        <taxon>Bacillales</taxon>
        <taxon>Bacillaceae</taxon>
        <taxon>Falsibacillus</taxon>
    </lineage>
</organism>
<keyword evidence="12" id="KW-1185">Reference proteome</keyword>
<dbReference type="PROSITE" id="PS50929">
    <property type="entry name" value="ABC_TM1F"/>
    <property type="match status" value="1"/>
</dbReference>
<dbReference type="AlphaFoldDB" id="A0A370GQY9"/>
<evidence type="ECO:0000259" key="9">
    <source>
        <dbReference type="PROSITE" id="PS50893"/>
    </source>
</evidence>
<evidence type="ECO:0000256" key="2">
    <source>
        <dbReference type="ARBA" id="ARBA00005417"/>
    </source>
</evidence>
<dbReference type="InterPro" id="IPR039421">
    <property type="entry name" value="Type_1_exporter"/>
</dbReference>
<evidence type="ECO:0000313" key="12">
    <source>
        <dbReference type="Proteomes" id="UP000255326"/>
    </source>
</evidence>
<dbReference type="GO" id="GO:0005524">
    <property type="term" value="F:ATP binding"/>
    <property type="evidence" value="ECO:0007669"/>
    <property type="project" value="UniProtKB-KW"/>
</dbReference>
<evidence type="ECO:0000256" key="8">
    <source>
        <dbReference type="SAM" id="Phobius"/>
    </source>
</evidence>
<dbReference type="SUPFAM" id="SSF90123">
    <property type="entry name" value="ABC transporter transmembrane region"/>
    <property type="match status" value="1"/>
</dbReference>
<dbReference type="GO" id="GO:0016887">
    <property type="term" value="F:ATP hydrolysis activity"/>
    <property type="evidence" value="ECO:0007669"/>
    <property type="project" value="InterPro"/>
</dbReference>
<dbReference type="GO" id="GO:0015421">
    <property type="term" value="F:ABC-type oligopeptide transporter activity"/>
    <property type="evidence" value="ECO:0007669"/>
    <property type="project" value="TreeGrafter"/>
</dbReference>
<feature type="domain" description="ABC transporter" evidence="9">
    <location>
        <begin position="355"/>
        <end position="589"/>
    </location>
</feature>
<feature type="transmembrane region" description="Helical" evidence="8">
    <location>
        <begin position="289"/>
        <end position="307"/>
    </location>
</feature>
<feature type="domain" description="ABC transmembrane type-1" evidence="10">
    <location>
        <begin position="40"/>
        <end position="321"/>
    </location>
</feature>
<keyword evidence="3 8" id="KW-0812">Transmembrane</keyword>
<evidence type="ECO:0000256" key="4">
    <source>
        <dbReference type="ARBA" id="ARBA00022741"/>
    </source>
</evidence>
<dbReference type="InterPro" id="IPR036640">
    <property type="entry name" value="ABC1_TM_sf"/>
</dbReference>
<dbReference type="SUPFAM" id="SSF52540">
    <property type="entry name" value="P-loop containing nucleoside triphosphate hydrolases"/>
    <property type="match status" value="1"/>
</dbReference>
<dbReference type="Pfam" id="PF00005">
    <property type="entry name" value="ABC_tran"/>
    <property type="match status" value="1"/>
</dbReference>
<dbReference type="RefSeq" id="WP_114744549.1">
    <property type="nucleotide sequence ID" value="NZ_QQAY01000002.1"/>
</dbReference>
<name>A0A370GQY9_9BACI</name>
<protein>
    <submittedName>
        <fullName evidence="11">ATP-binding cassette subfamily B protein/subfamily B ATP-binding cassette protein MsbA</fullName>
    </submittedName>
</protein>
<feature type="transmembrane region" description="Helical" evidence="8">
    <location>
        <begin position="40"/>
        <end position="61"/>
    </location>
</feature>
<evidence type="ECO:0000313" key="11">
    <source>
        <dbReference type="EMBL" id="RDI45730.1"/>
    </source>
</evidence>
<gene>
    <name evidence="11" type="ORF">DFR59_102363</name>
</gene>
<comment type="caution">
    <text evidence="11">The sequence shown here is derived from an EMBL/GenBank/DDBJ whole genome shotgun (WGS) entry which is preliminary data.</text>
</comment>
<keyword evidence="5 11" id="KW-0067">ATP-binding</keyword>
<evidence type="ECO:0000256" key="3">
    <source>
        <dbReference type="ARBA" id="ARBA00022692"/>
    </source>
</evidence>
<feature type="transmembrane region" description="Helical" evidence="8">
    <location>
        <begin position="154"/>
        <end position="172"/>
    </location>
</feature>
<proteinExistence type="inferred from homology"/>
<dbReference type="OrthoDB" id="9770415at2"/>
<dbReference type="InterPro" id="IPR003593">
    <property type="entry name" value="AAA+_ATPase"/>
</dbReference>
<dbReference type="SMART" id="SM00382">
    <property type="entry name" value="AAA"/>
    <property type="match status" value="1"/>
</dbReference>
<feature type="transmembrane region" description="Helical" evidence="8">
    <location>
        <begin position="81"/>
        <end position="99"/>
    </location>
</feature>
<comment type="similarity">
    <text evidence="2">Belongs to the ABC transporter superfamily.</text>
</comment>
<dbReference type="EMBL" id="QQAY01000002">
    <property type="protein sequence ID" value="RDI45730.1"/>
    <property type="molecule type" value="Genomic_DNA"/>
</dbReference>
<dbReference type="CDD" id="cd07346">
    <property type="entry name" value="ABC_6TM_exporters"/>
    <property type="match status" value="1"/>
</dbReference>
<dbReference type="InterPro" id="IPR003439">
    <property type="entry name" value="ABC_transporter-like_ATP-bd"/>
</dbReference>
<sequence>MNYFQHVRSLVIGKYFNLKEGRKAFGLLKPHILKYWREHAILFGLLAVDIFLTIAFAWYYGNVTDAAIGSRLNQLKKLVPIGIILILLSISCTFLNIVVENRASNGVKKEMKNYLFSHILRLPAKYTSTHPTGELLSHFSNDIHSVDGLIGSNLINLIRLPLIYIVVFIYLMQINVTLSVISLLIAPIALISAVFFGMLLKKNGRQLHELIAAIHHHLNESFHGISVIRSFTLEKKQYSTFAEKNEELFQLETASAKLQGLYYGGGQFVSAVVYLISICLGSYYISQSILTVGALLTFINLVNHLVYPLTGMAGQWAGFQRSVTALERVLKVLEQPVESKKLPTYDPINKVGLSIKFTDMTFGYDETKLLFSRLNLEFPAGKKIALVGPSGAGKSSLFNLLQGLYQPHSGRIYLNQMPIEDLTMSALRSSIAYVAQETFLFAGTIEDNLMIAKPNISQPEMINACKKANIHEFIQSLSDGYQTEIGERGIKLSGGQKQRLAVARAILKDSPILLLDEATSALDNESEHFVKKALNELMEGRTTIIIAHRLTTVRDADIIVVLNEGRISGIGTHEELIRENDLYQRLNKTDFELKEYVSLSLAAND</sequence>
<accession>A0A370GQY9</accession>
<dbReference type="PROSITE" id="PS00211">
    <property type="entry name" value="ABC_TRANSPORTER_1"/>
    <property type="match status" value="1"/>
</dbReference>
<dbReference type="PANTHER" id="PTHR43394">
    <property type="entry name" value="ATP-DEPENDENT PERMEASE MDL1, MITOCHONDRIAL"/>
    <property type="match status" value="1"/>
</dbReference>
<dbReference type="PROSITE" id="PS50893">
    <property type="entry name" value="ABC_TRANSPORTER_2"/>
    <property type="match status" value="1"/>
</dbReference>